<proteinExistence type="predicted"/>
<evidence type="ECO:0000313" key="1">
    <source>
        <dbReference type="EMBL" id="APM37729.1"/>
    </source>
</evidence>
<organism evidence="1 2">
    <name type="scientific">Clostridium kluyveri</name>
    <dbReference type="NCBI Taxonomy" id="1534"/>
    <lineage>
        <taxon>Bacteria</taxon>
        <taxon>Bacillati</taxon>
        <taxon>Bacillota</taxon>
        <taxon>Clostridia</taxon>
        <taxon>Eubacteriales</taxon>
        <taxon>Clostridiaceae</taxon>
        <taxon>Clostridium</taxon>
    </lineage>
</organism>
<protein>
    <submittedName>
        <fullName evidence="1">Uncharacterized protein</fullName>
    </submittedName>
</protein>
<dbReference type="AlphaFoldDB" id="A0A1L5F3Z3"/>
<reference evidence="1 2" key="1">
    <citation type="submission" date="2016-12" db="EMBL/GenBank/DDBJ databases">
        <title>Complete genome sequence of Clostridium kluyveri JZZ isolated from the pit mud of a Chinese flavor liquor-making factory.</title>
        <authorList>
            <person name="Wang Y."/>
        </authorList>
    </citation>
    <scope>NUCLEOTIDE SEQUENCE [LARGE SCALE GENOMIC DNA]</scope>
    <source>
        <strain evidence="1 2">JZZ</strain>
    </source>
</reference>
<name>A0A1L5F3Z3_CLOKL</name>
<dbReference type="EMBL" id="CP018335">
    <property type="protein sequence ID" value="APM37729.1"/>
    <property type="molecule type" value="Genomic_DNA"/>
</dbReference>
<sequence>MQIPQGFLKHSILLPKPSIILKPSQIKKGTMIMKLRTNGKFLTASSVLAVALMVGGGSLTAFAASAPATDGSATVSYSYLTGQQENSDRYTQYAAVSSFTTDEEREAYFEAQGIGGDGSYSAAQHLDAEALMEAGVIDQSTADQIVAYASQKHDDIHALYANKSSMTADERQAMYESMKKDGFDGDSVSELINAGIITQEQADSINTYIAGTSAQ</sequence>
<evidence type="ECO:0000313" key="2">
    <source>
        <dbReference type="Proteomes" id="UP000184604"/>
    </source>
</evidence>
<accession>A0A1L5F3Z3</accession>
<dbReference type="Proteomes" id="UP000184604">
    <property type="component" value="Chromosome"/>
</dbReference>
<gene>
    <name evidence="1" type="ORF">BS101_02675</name>
</gene>